<dbReference type="PANTHER" id="PTHR21569">
    <property type="entry name" value="RIBOSOMAL PROTEIN S9"/>
    <property type="match status" value="1"/>
</dbReference>
<evidence type="ECO:0000256" key="5">
    <source>
        <dbReference type="ARBA" id="ARBA00042623"/>
    </source>
</evidence>
<dbReference type="InterPro" id="IPR023035">
    <property type="entry name" value="Ribosomal_uS9_bac/plastid"/>
</dbReference>
<dbReference type="Proteomes" id="UP000326924">
    <property type="component" value="Unassembled WGS sequence"/>
</dbReference>
<dbReference type="SUPFAM" id="SSF54211">
    <property type="entry name" value="Ribosomal protein S5 domain 2-like"/>
    <property type="match status" value="1"/>
</dbReference>
<dbReference type="PROSITE" id="PS00360">
    <property type="entry name" value="RIBOSOMAL_S9"/>
    <property type="match status" value="1"/>
</dbReference>
<keyword evidence="9" id="KW-1185">Reference proteome</keyword>
<dbReference type="OrthoDB" id="10254627at2759"/>
<evidence type="ECO:0000256" key="6">
    <source>
        <dbReference type="RuleBase" id="RU003815"/>
    </source>
</evidence>
<dbReference type="NCBIfam" id="NF001099">
    <property type="entry name" value="PRK00132.1"/>
    <property type="match status" value="1"/>
</dbReference>
<organism evidence="8 9">
    <name type="scientific">Sphaerosporella brunnea</name>
    <dbReference type="NCBI Taxonomy" id="1250544"/>
    <lineage>
        <taxon>Eukaryota</taxon>
        <taxon>Fungi</taxon>
        <taxon>Dikarya</taxon>
        <taxon>Ascomycota</taxon>
        <taxon>Pezizomycotina</taxon>
        <taxon>Pezizomycetes</taxon>
        <taxon>Pezizales</taxon>
        <taxon>Pyronemataceae</taxon>
        <taxon>Sphaerosporella</taxon>
    </lineage>
</organism>
<dbReference type="AlphaFoldDB" id="A0A5J5EWV2"/>
<feature type="region of interest" description="Disordered" evidence="7">
    <location>
        <begin position="46"/>
        <end position="65"/>
    </location>
</feature>
<evidence type="ECO:0000256" key="3">
    <source>
        <dbReference type="ARBA" id="ARBA00023274"/>
    </source>
</evidence>
<sequence>MTVGVRSLRSSMRAVVGDLLRFSRPHLRQQTLRFSTASVARAENELATPTDAADEPPSTWEQSRDKTRLVPVSPSYFTGSPGFYDNWLALQELLRKYQTLPTVTMDEAPPAKWKTLAQYRGIVGTSVKAARYKKICNVLDRLNCINPALIPHEVSNALDMYRREVSQVESQAKPAVLDHLGRARGVGRRKTSVARVLLAEGNGEVLVNGAPLAAIFERLHDRESAVFPLLATGRMDKYNVWATVMGGGKTGQAEALTLGIARALLVHEPALKPALRRAGVVTRDPRMVERKKPGHVKARKMPTWVKR</sequence>
<dbReference type="InterPro" id="IPR020574">
    <property type="entry name" value="Ribosomal_uS9_CS"/>
</dbReference>
<dbReference type="InParanoid" id="A0A5J5EWV2"/>
<dbReference type="GO" id="GO:0005763">
    <property type="term" value="C:mitochondrial small ribosomal subunit"/>
    <property type="evidence" value="ECO:0007669"/>
    <property type="project" value="TreeGrafter"/>
</dbReference>
<comment type="caution">
    <text evidence="8">The sequence shown here is derived from an EMBL/GenBank/DDBJ whole genome shotgun (WGS) entry which is preliminary data.</text>
</comment>
<accession>A0A5J5EWV2</accession>
<evidence type="ECO:0000256" key="1">
    <source>
        <dbReference type="ARBA" id="ARBA00005251"/>
    </source>
</evidence>
<dbReference type="EMBL" id="VXIS01000100">
    <property type="protein sequence ID" value="KAA8905349.1"/>
    <property type="molecule type" value="Genomic_DNA"/>
</dbReference>
<name>A0A5J5EWV2_9PEZI</name>
<dbReference type="Gene3D" id="3.30.230.10">
    <property type="match status" value="1"/>
</dbReference>
<dbReference type="GO" id="GO:0006412">
    <property type="term" value="P:translation"/>
    <property type="evidence" value="ECO:0007669"/>
    <property type="project" value="InterPro"/>
</dbReference>
<evidence type="ECO:0000256" key="2">
    <source>
        <dbReference type="ARBA" id="ARBA00022980"/>
    </source>
</evidence>
<evidence type="ECO:0000256" key="7">
    <source>
        <dbReference type="SAM" id="MobiDB-lite"/>
    </source>
</evidence>
<dbReference type="Pfam" id="PF00380">
    <property type="entry name" value="Ribosomal_S9"/>
    <property type="match status" value="1"/>
</dbReference>
<comment type="similarity">
    <text evidence="1 6">Belongs to the universal ribosomal protein uS9 family.</text>
</comment>
<evidence type="ECO:0000313" key="9">
    <source>
        <dbReference type="Proteomes" id="UP000326924"/>
    </source>
</evidence>
<dbReference type="PANTHER" id="PTHR21569:SF1">
    <property type="entry name" value="SMALL RIBOSOMAL SUBUNIT PROTEIN US9M"/>
    <property type="match status" value="1"/>
</dbReference>
<evidence type="ECO:0000313" key="8">
    <source>
        <dbReference type="EMBL" id="KAA8905349.1"/>
    </source>
</evidence>
<dbReference type="InterPro" id="IPR000754">
    <property type="entry name" value="Ribosomal_uS9"/>
</dbReference>
<evidence type="ECO:0000256" key="4">
    <source>
        <dbReference type="ARBA" id="ARBA00039318"/>
    </source>
</evidence>
<dbReference type="FunFam" id="3.30.230.10:FF:000001">
    <property type="entry name" value="30S ribosomal protein S9"/>
    <property type="match status" value="1"/>
</dbReference>
<dbReference type="InterPro" id="IPR020568">
    <property type="entry name" value="Ribosomal_Su5_D2-typ_SF"/>
</dbReference>
<dbReference type="GO" id="GO:0003723">
    <property type="term" value="F:RNA binding"/>
    <property type="evidence" value="ECO:0007669"/>
    <property type="project" value="TreeGrafter"/>
</dbReference>
<proteinExistence type="inferred from homology"/>
<keyword evidence="2 6" id="KW-0689">Ribosomal protein</keyword>
<dbReference type="InterPro" id="IPR014721">
    <property type="entry name" value="Ribsml_uS5_D2-typ_fold_subgr"/>
</dbReference>
<reference evidence="8 9" key="1">
    <citation type="submission" date="2019-09" db="EMBL/GenBank/DDBJ databases">
        <title>Draft genome of the ectomycorrhizal ascomycete Sphaerosporella brunnea.</title>
        <authorList>
            <consortium name="DOE Joint Genome Institute"/>
            <person name="Benucci G.M."/>
            <person name="Marozzi G."/>
            <person name="Antonielli L."/>
            <person name="Sanchez S."/>
            <person name="Marco P."/>
            <person name="Wang X."/>
            <person name="Falini L.B."/>
            <person name="Barry K."/>
            <person name="Haridas S."/>
            <person name="Lipzen A."/>
            <person name="Labutti K."/>
            <person name="Grigoriev I.V."/>
            <person name="Murat C."/>
            <person name="Martin F."/>
            <person name="Albertini E."/>
            <person name="Donnini D."/>
            <person name="Bonito G."/>
        </authorList>
    </citation>
    <scope>NUCLEOTIDE SEQUENCE [LARGE SCALE GENOMIC DNA]</scope>
    <source>
        <strain evidence="8 9">Sb_GMNB300</strain>
    </source>
</reference>
<keyword evidence="3 6" id="KW-0687">Ribonucleoprotein</keyword>
<gene>
    <name evidence="8" type="ORF">FN846DRAFT_907469</name>
</gene>
<dbReference type="GO" id="GO:0003735">
    <property type="term" value="F:structural constituent of ribosome"/>
    <property type="evidence" value="ECO:0007669"/>
    <property type="project" value="InterPro"/>
</dbReference>
<protein>
    <recommendedName>
        <fullName evidence="4">Small ribosomal subunit protein uS9m</fullName>
    </recommendedName>
    <alternativeName>
        <fullName evidence="5">37S ribosomal protein S9, mitochondrial</fullName>
    </alternativeName>
</protein>
<dbReference type="FunCoup" id="A0A5J5EWV2">
    <property type="interactions" value="183"/>
</dbReference>